<reference evidence="1 2" key="1">
    <citation type="journal article" date="2019" name="Nat. Microbiol.">
        <title>Expanding anaerobic alkane metabolism in the domain of Archaea.</title>
        <authorList>
            <person name="Wang Y."/>
            <person name="Wegener G."/>
            <person name="Hou J."/>
            <person name="Wang F."/>
            <person name="Xiao X."/>
        </authorList>
    </citation>
    <scope>NUCLEOTIDE SEQUENCE [LARGE SCALE GENOMIC DNA]</scope>
    <source>
        <strain evidence="1">WYZ-LMO11</strain>
    </source>
</reference>
<dbReference type="Proteomes" id="UP000317265">
    <property type="component" value="Unassembled WGS sequence"/>
</dbReference>
<dbReference type="EMBL" id="QNVI01000004">
    <property type="protein sequence ID" value="TDA40453.1"/>
    <property type="molecule type" value="Genomic_DNA"/>
</dbReference>
<dbReference type="AlphaFoldDB" id="A0A523BHP4"/>
<proteinExistence type="predicted"/>
<comment type="caution">
    <text evidence="1">The sequence shown here is derived from an EMBL/GenBank/DDBJ whole genome shotgun (WGS) entry which is preliminary data.</text>
</comment>
<protein>
    <submittedName>
        <fullName evidence="1">Uncharacterized protein</fullName>
    </submittedName>
</protein>
<evidence type="ECO:0000313" key="1">
    <source>
        <dbReference type="EMBL" id="TDA40453.1"/>
    </source>
</evidence>
<gene>
    <name evidence="1" type="ORF">DSO09_00520</name>
</gene>
<accession>A0A523BHP4</accession>
<sequence>MKIFRSRYILFKVSGNAYDHEILFHIKSILLPHEIKIVFKKLPFIIVRIDHKSWEVFKRLYGPKITITSKKFIITSIITSGTIKKLKERIKT</sequence>
<name>A0A523BHP4_9CREN</name>
<evidence type="ECO:0000313" key="2">
    <source>
        <dbReference type="Proteomes" id="UP000317265"/>
    </source>
</evidence>
<organism evidence="1 2">
    <name type="scientific">Thermoproteota archaeon</name>
    <dbReference type="NCBI Taxonomy" id="2056631"/>
    <lineage>
        <taxon>Archaea</taxon>
        <taxon>Thermoproteota</taxon>
    </lineage>
</organism>